<keyword evidence="2" id="KW-0645">Protease</keyword>
<feature type="domain" description="Cathepsin propeptide inhibitor" evidence="11">
    <location>
        <begin position="37"/>
        <end position="93"/>
    </location>
</feature>
<dbReference type="STRING" id="5762.D2VSH3"/>
<dbReference type="PROSITE" id="PS00639">
    <property type="entry name" value="THIOL_PROTEASE_HIS"/>
    <property type="match status" value="1"/>
</dbReference>
<name>D2VSH3_NAEGR</name>
<dbReference type="OrthoDB" id="10253408at2759"/>
<dbReference type="GO" id="GO:0008234">
    <property type="term" value="F:cysteine-type peptidase activity"/>
    <property type="evidence" value="ECO:0007669"/>
    <property type="project" value="UniProtKB-KW"/>
</dbReference>
<evidence type="ECO:0000259" key="10">
    <source>
        <dbReference type="SMART" id="SM00645"/>
    </source>
</evidence>
<keyword evidence="6" id="KW-0865">Zymogen</keyword>
<evidence type="ECO:0000313" key="13">
    <source>
        <dbReference type="Proteomes" id="UP000006671"/>
    </source>
</evidence>
<evidence type="ECO:0000256" key="5">
    <source>
        <dbReference type="ARBA" id="ARBA00022807"/>
    </source>
</evidence>
<keyword evidence="7" id="KW-1015">Disulfide bond</keyword>
<dbReference type="InterPro" id="IPR013201">
    <property type="entry name" value="Prot_inhib_I29"/>
</dbReference>
<dbReference type="GO" id="GO:0006508">
    <property type="term" value="P:proteolysis"/>
    <property type="evidence" value="ECO:0007669"/>
    <property type="project" value="UniProtKB-KW"/>
</dbReference>
<keyword evidence="3 9" id="KW-0732">Signal</keyword>
<dbReference type="KEGG" id="ngr:NAEGRDRAFT_71941"/>
<protein>
    <submittedName>
        <fullName evidence="12">Predicted protein</fullName>
    </submittedName>
</protein>
<keyword evidence="13" id="KW-1185">Reference proteome</keyword>
<evidence type="ECO:0000256" key="9">
    <source>
        <dbReference type="SAM" id="SignalP"/>
    </source>
</evidence>
<dbReference type="SMART" id="SM00848">
    <property type="entry name" value="Inhibitor_I29"/>
    <property type="match status" value="1"/>
</dbReference>
<dbReference type="PRINTS" id="PR00705">
    <property type="entry name" value="PAPAIN"/>
</dbReference>
<organism evidence="13">
    <name type="scientific">Naegleria gruberi</name>
    <name type="common">Amoeba</name>
    <dbReference type="NCBI Taxonomy" id="5762"/>
    <lineage>
        <taxon>Eukaryota</taxon>
        <taxon>Discoba</taxon>
        <taxon>Heterolobosea</taxon>
        <taxon>Tetramitia</taxon>
        <taxon>Eutetramitia</taxon>
        <taxon>Vahlkampfiidae</taxon>
        <taxon>Naegleria</taxon>
    </lineage>
</organism>
<dbReference type="SUPFAM" id="SSF54001">
    <property type="entry name" value="Cysteine proteinases"/>
    <property type="match status" value="1"/>
</dbReference>
<dbReference type="InterPro" id="IPR025660">
    <property type="entry name" value="Pept_his_AS"/>
</dbReference>
<evidence type="ECO:0000256" key="2">
    <source>
        <dbReference type="ARBA" id="ARBA00022670"/>
    </source>
</evidence>
<dbReference type="EMBL" id="GG738894">
    <property type="protein sequence ID" value="EFC40120.1"/>
    <property type="molecule type" value="Genomic_DNA"/>
</dbReference>
<dbReference type="VEuPathDB" id="AmoebaDB:NAEGRDRAFT_71941"/>
<dbReference type="MEROPS" id="C01.022"/>
<evidence type="ECO:0000256" key="7">
    <source>
        <dbReference type="ARBA" id="ARBA00023157"/>
    </source>
</evidence>
<dbReference type="SMART" id="SM00645">
    <property type="entry name" value="Pept_C1"/>
    <property type="match status" value="1"/>
</dbReference>
<evidence type="ECO:0000256" key="6">
    <source>
        <dbReference type="ARBA" id="ARBA00023145"/>
    </source>
</evidence>
<dbReference type="InterPro" id="IPR000668">
    <property type="entry name" value="Peptidase_C1A_C"/>
</dbReference>
<dbReference type="InParanoid" id="D2VSH3"/>
<accession>D2VSH3</accession>
<dbReference type="GeneID" id="8855853"/>
<dbReference type="Proteomes" id="UP000006671">
    <property type="component" value="Unassembled WGS sequence"/>
</dbReference>
<dbReference type="Pfam" id="PF08246">
    <property type="entry name" value="Inhibitor_I29"/>
    <property type="match status" value="1"/>
</dbReference>
<evidence type="ECO:0000256" key="8">
    <source>
        <dbReference type="ARBA" id="ARBA00023180"/>
    </source>
</evidence>
<dbReference type="InterPro" id="IPR000169">
    <property type="entry name" value="Pept_cys_AS"/>
</dbReference>
<proteinExistence type="inferred from homology"/>
<sequence>MNKLILVVLLVASFILAIEAAKGPFNALPESEMQQLFTQFRRKHVKLYGTKQVQDRRYQIFKQNVERARFENYLTERDNMGVTRFSDLTPDEFKSMFLMKSYTPKQARELLSGMRQYPANAKLTMKQVSDAPKEFDWREHNAVTPVKDQGNCGSCWTFSTTGNVEGMYAAKTGKLISLSEQQLVDCDHNCVVWEGEKTCNAGCNGGLMWSSFEHIIKTGGLVTEESYPYEAVDNRCRFNVSNAVVKISNWTFVSSNEDEMAAWLANNGPIAIAINADYLQYYRKGILNPSRCDPEELNHGVLIVGYGEEKAANGKVEKYWIVKNSWSASWGEKGYVRVLRGKGVCGLNAVPSSALI</sequence>
<dbReference type="PANTHER" id="PTHR12411">
    <property type="entry name" value="CYSTEINE PROTEASE FAMILY C1-RELATED"/>
    <property type="match status" value="1"/>
</dbReference>
<dbReference type="Gene3D" id="3.90.70.10">
    <property type="entry name" value="Cysteine proteinases"/>
    <property type="match status" value="1"/>
</dbReference>
<dbReference type="GO" id="GO:0005737">
    <property type="term" value="C:cytoplasm"/>
    <property type="evidence" value="ECO:0007669"/>
    <property type="project" value="UniProtKB-ARBA"/>
</dbReference>
<evidence type="ECO:0000259" key="11">
    <source>
        <dbReference type="SMART" id="SM00848"/>
    </source>
</evidence>
<keyword evidence="5" id="KW-0788">Thiol protease</keyword>
<dbReference type="InterPro" id="IPR025661">
    <property type="entry name" value="Pept_asp_AS"/>
</dbReference>
<feature type="chain" id="PRO_5018644153" evidence="9">
    <location>
        <begin position="21"/>
        <end position="356"/>
    </location>
</feature>
<dbReference type="RefSeq" id="XP_002672864.1">
    <property type="nucleotide sequence ID" value="XM_002672818.1"/>
</dbReference>
<reference evidence="12 13" key="1">
    <citation type="journal article" date="2010" name="Cell">
        <title>The genome of Naegleria gruberi illuminates early eukaryotic versatility.</title>
        <authorList>
            <person name="Fritz-Laylin L.K."/>
            <person name="Prochnik S.E."/>
            <person name="Ginger M.L."/>
            <person name="Dacks J.B."/>
            <person name="Carpenter M.L."/>
            <person name="Field M.C."/>
            <person name="Kuo A."/>
            <person name="Paredez A."/>
            <person name="Chapman J."/>
            <person name="Pham J."/>
            <person name="Shu S."/>
            <person name="Neupane R."/>
            <person name="Cipriano M."/>
            <person name="Mancuso J."/>
            <person name="Tu H."/>
            <person name="Salamov A."/>
            <person name="Lindquist E."/>
            <person name="Shapiro H."/>
            <person name="Lucas S."/>
            <person name="Grigoriev I.V."/>
            <person name="Cande W.Z."/>
            <person name="Fulton C."/>
            <person name="Rokhsar D.S."/>
            <person name="Dawson S.C."/>
        </authorList>
    </citation>
    <scope>NUCLEOTIDE SEQUENCE [LARGE SCALE GENOMIC DNA]</scope>
    <source>
        <strain evidence="12 13">NEG-M</strain>
    </source>
</reference>
<dbReference type="AlphaFoldDB" id="D2VSH3"/>
<dbReference type="PROSITE" id="PS00139">
    <property type="entry name" value="THIOL_PROTEASE_CYS"/>
    <property type="match status" value="1"/>
</dbReference>
<gene>
    <name evidence="12" type="ORF">NAEGRDRAFT_71941</name>
</gene>
<evidence type="ECO:0000313" key="12">
    <source>
        <dbReference type="EMBL" id="EFC40120.1"/>
    </source>
</evidence>
<dbReference type="eggNOG" id="KOG1542">
    <property type="taxonomic scope" value="Eukaryota"/>
</dbReference>
<dbReference type="PROSITE" id="PS00640">
    <property type="entry name" value="THIOL_PROTEASE_ASN"/>
    <property type="match status" value="1"/>
</dbReference>
<dbReference type="InterPro" id="IPR038765">
    <property type="entry name" value="Papain-like_cys_pep_sf"/>
</dbReference>
<dbReference type="Pfam" id="PF00112">
    <property type="entry name" value="Peptidase_C1"/>
    <property type="match status" value="1"/>
</dbReference>
<dbReference type="CDD" id="cd02248">
    <property type="entry name" value="Peptidase_C1A"/>
    <property type="match status" value="1"/>
</dbReference>
<dbReference type="FunFam" id="3.90.70.10:FF:000057">
    <property type="entry name" value="Cysteine protease RD19A"/>
    <property type="match status" value="1"/>
</dbReference>
<feature type="signal peptide" evidence="9">
    <location>
        <begin position="1"/>
        <end position="20"/>
    </location>
</feature>
<keyword evidence="4" id="KW-0378">Hydrolase</keyword>
<evidence type="ECO:0000256" key="3">
    <source>
        <dbReference type="ARBA" id="ARBA00022729"/>
    </source>
</evidence>
<evidence type="ECO:0000256" key="4">
    <source>
        <dbReference type="ARBA" id="ARBA00022801"/>
    </source>
</evidence>
<dbReference type="InterPro" id="IPR039417">
    <property type="entry name" value="Peptidase_C1A_papain-like"/>
</dbReference>
<dbReference type="OMA" id="RRHQKMD"/>
<comment type="similarity">
    <text evidence="1">Belongs to the peptidase C1 family.</text>
</comment>
<feature type="domain" description="Peptidase C1A papain C-terminal" evidence="10">
    <location>
        <begin position="131"/>
        <end position="355"/>
    </location>
</feature>
<dbReference type="InterPro" id="IPR013128">
    <property type="entry name" value="Peptidase_C1A"/>
</dbReference>
<keyword evidence="8" id="KW-0325">Glycoprotein</keyword>
<evidence type="ECO:0000256" key="1">
    <source>
        <dbReference type="ARBA" id="ARBA00008455"/>
    </source>
</evidence>